<gene>
    <name evidence="11" type="ORF">AWM75_02465</name>
</gene>
<reference evidence="11 12" key="1">
    <citation type="journal article" date="2016" name="Genome Announc.">
        <title>Complete Genome Sequences of Aerococcus christensenii CCUG 28831T, Aerococcus sanguinicola CCUG 43001T, Aerococcus urinae CCUG 36881T, Aerococcus urinaeequi CCUG 28094T, Aerococcus urinaehominis CCUG 42038 BT, and Aerococcus viridans CCUG 4311T.</title>
        <authorList>
            <person name="Carkaci D."/>
            <person name="Dargis R."/>
            <person name="Nielsen X.C."/>
            <person name="Skovgaard O."/>
            <person name="Fuursted K."/>
            <person name="Christensen J.J."/>
        </authorList>
    </citation>
    <scope>NUCLEOTIDE SEQUENCE [LARGE SCALE GENOMIC DNA]</scope>
    <source>
        <strain evidence="11 12">CCUG42038B</strain>
    </source>
</reference>
<comment type="subcellular location">
    <subcellularLocation>
        <location evidence="1">Cytoplasm</location>
    </subcellularLocation>
</comment>
<dbReference type="GO" id="GO:0002949">
    <property type="term" value="P:tRNA threonylcarbamoyladenosine modification"/>
    <property type="evidence" value="ECO:0007669"/>
    <property type="project" value="InterPro"/>
</dbReference>
<dbReference type="Proteomes" id="UP000062260">
    <property type="component" value="Chromosome"/>
</dbReference>
<dbReference type="STRING" id="128944.AWM75_02465"/>
<evidence type="ECO:0000313" key="11">
    <source>
        <dbReference type="EMBL" id="AMB98926.1"/>
    </source>
</evidence>
<dbReference type="KEGG" id="auh:AWM75_02465"/>
<dbReference type="RefSeq" id="WP_067977819.1">
    <property type="nucleotide sequence ID" value="NZ_CP014163.1"/>
</dbReference>
<evidence type="ECO:0000256" key="4">
    <source>
        <dbReference type="ARBA" id="ARBA00022490"/>
    </source>
</evidence>
<reference evidence="12" key="2">
    <citation type="submission" date="2016-01" db="EMBL/GenBank/DDBJ databases">
        <title>Six Aerococcus type strain genome sequencing and assembly using PacBio and Illumina Hiseq.</title>
        <authorList>
            <person name="Carkaci D."/>
            <person name="Dargis R."/>
            <person name="Nielsen X.C."/>
            <person name="Skovgaard O."/>
            <person name="Fuursted K."/>
            <person name="Christensen J.J."/>
        </authorList>
    </citation>
    <scope>NUCLEOTIDE SEQUENCE [LARGE SCALE GENOMIC DNA]</scope>
    <source>
        <strain evidence="12">CCUG42038B</strain>
    </source>
</reference>
<evidence type="ECO:0000256" key="7">
    <source>
        <dbReference type="ARBA" id="ARBA00022741"/>
    </source>
</evidence>
<evidence type="ECO:0000256" key="10">
    <source>
        <dbReference type="ARBA" id="ARBA00032441"/>
    </source>
</evidence>
<dbReference type="PANTHER" id="PTHR33540">
    <property type="entry name" value="TRNA THREONYLCARBAMOYLADENOSINE BIOSYNTHESIS PROTEIN TSAE"/>
    <property type="match status" value="1"/>
</dbReference>
<keyword evidence="4" id="KW-0963">Cytoplasm</keyword>
<proteinExistence type="inferred from homology"/>
<dbReference type="GO" id="GO:0046872">
    <property type="term" value="F:metal ion binding"/>
    <property type="evidence" value="ECO:0007669"/>
    <property type="project" value="UniProtKB-KW"/>
</dbReference>
<dbReference type="GO" id="GO:0005524">
    <property type="term" value="F:ATP binding"/>
    <property type="evidence" value="ECO:0007669"/>
    <property type="project" value="UniProtKB-KW"/>
</dbReference>
<evidence type="ECO:0000256" key="9">
    <source>
        <dbReference type="ARBA" id="ARBA00022842"/>
    </source>
</evidence>
<evidence type="ECO:0000256" key="3">
    <source>
        <dbReference type="ARBA" id="ARBA00019010"/>
    </source>
</evidence>
<accession>A0A0X8FKD0</accession>
<comment type="similarity">
    <text evidence="2">Belongs to the TsaE family.</text>
</comment>
<name>A0A0X8FKD0_9LACT</name>
<evidence type="ECO:0000256" key="2">
    <source>
        <dbReference type="ARBA" id="ARBA00007599"/>
    </source>
</evidence>
<dbReference type="NCBIfam" id="TIGR00150">
    <property type="entry name" value="T6A_YjeE"/>
    <property type="match status" value="1"/>
</dbReference>
<protein>
    <recommendedName>
        <fullName evidence="3">tRNA threonylcarbamoyladenosine biosynthesis protein TsaE</fullName>
    </recommendedName>
    <alternativeName>
        <fullName evidence="10">t(6)A37 threonylcarbamoyladenosine biosynthesis protein TsaE</fullName>
    </alternativeName>
</protein>
<keyword evidence="7" id="KW-0547">Nucleotide-binding</keyword>
<dbReference type="GO" id="GO:0005737">
    <property type="term" value="C:cytoplasm"/>
    <property type="evidence" value="ECO:0007669"/>
    <property type="project" value="UniProtKB-SubCell"/>
</dbReference>
<dbReference type="Gene3D" id="3.40.50.300">
    <property type="entry name" value="P-loop containing nucleotide triphosphate hydrolases"/>
    <property type="match status" value="1"/>
</dbReference>
<evidence type="ECO:0000256" key="1">
    <source>
        <dbReference type="ARBA" id="ARBA00004496"/>
    </source>
</evidence>
<dbReference type="Pfam" id="PF02367">
    <property type="entry name" value="TsaE"/>
    <property type="match status" value="1"/>
</dbReference>
<dbReference type="SUPFAM" id="SSF52540">
    <property type="entry name" value="P-loop containing nucleoside triphosphate hydrolases"/>
    <property type="match status" value="1"/>
</dbReference>
<keyword evidence="5" id="KW-0819">tRNA processing</keyword>
<keyword evidence="9" id="KW-0460">Magnesium</keyword>
<dbReference type="OrthoDB" id="9815896at2"/>
<dbReference type="AlphaFoldDB" id="A0A0X8FKD0"/>
<sequence length="153" mass="17194">MSLIWENEAATQATAQELAQYLKPGDVICLAGDLGAGKTTFTQYLAQGLGIKKHIKSPTYTIIREYQEGRLPLYHMDAYRLAETGSEGIGLEEYLDGDGVCVIEWPQYIVEDLDLNYLWVTIKQLDQDQRQLELEGVGPRGQQLARIFKKAGE</sequence>
<evidence type="ECO:0000256" key="6">
    <source>
        <dbReference type="ARBA" id="ARBA00022723"/>
    </source>
</evidence>
<dbReference type="PANTHER" id="PTHR33540:SF2">
    <property type="entry name" value="TRNA THREONYLCARBAMOYLADENOSINE BIOSYNTHESIS PROTEIN TSAE"/>
    <property type="match status" value="1"/>
</dbReference>
<keyword evidence="12" id="KW-1185">Reference proteome</keyword>
<keyword evidence="8" id="KW-0067">ATP-binding</keyword>
<evidence type="ECO:0000313" key="12">
    <source>
        <dbReference type="Proteomes" id="UP000062260"/>
    </source>
</evidence>
<dbReference type="InterPro" id="IPR003442">
    <property type="entry name" value="T6A_TsaE"/>
</dbReference>
<evidence type="ECO:0000256" key="5">
    <source>
        <dbReference type="ARBA" id="ARBA00022694"/>
    </source>
</evidence>
<dbReference type="EMBL" id="CP014163">
    <property type="protein sequence ID" value="AMB98926.1"/>
    <property type="molecule type" value="Genomic_DNA"/>
</dbReference>
<evidence type="ECO:0000256" key="8">
    <source>
        <dbReference type="ARBA" id="ARBA00022840"/>
    </source>
</evidence>
<organism evidence="11 12">
    <name type="scientific">Aerococcus urinaehominis</name>
    <dbReference type="NCBI Taxonomy" id="128944"/>
    <lineage>
        <taxon>Bacteria</taxon>
        <taxon>Bacillati</taxon>
        <taxon>Bacillota</taxon>
        <taxon>Bacilli</taxon>
        <taxon>Lactobacillales</taxon>
        <taxon>Aerococcaceae</taxon>
        <taxon>Aerococcus</taxon>
    </lineage>
</organism>
<keyword evidence="6" id="KW-0479">Metal-binding</keyword>
<dbReference type="InterPro" id="IPR027417">
    <property type="entry name" value="P-loop_NTPase"/>
</dbReference>